<dbReference type="Pfam" id="PF00358">
    <property type="entry name" value="PTS_EIIA_1"/>
    <property type="match status" value="1"/>
</dbReference>
<evidence type="ECO:0000256" key="1">
    <source>
        <dbReference type="ARBA" id="ARBA00004496"/>
    </source>
</evidence>
<dbReference type="InterPro" id="IPR011055">
    <property type="entry name" value="Dup_hybrid_motif"/>
</dbReference>
<dbReference type="Gene3D" id="2.70.70.10">
    <property type="entry name" value="Glucose Permease (Domain IIA)"/>
    <property type="match status" value="1"/>
</dbReference>
<evidence type="ECO:0000256" key="5">
    <source>
        <dbReference type="ARBA" id="ARBA00022683"/>
    </source>
</evidence>
<dbReference type="STRING" id="460384.SAMN05216313_10418"/>
<dbReference type="GO" id="GO:0005737">
    <property type="term" value="C:cytoplasm"/>
    <property type="evidence" value="ECO:0007669"/>
    <property type="project" value="UniProtKB-SubCell"/>
</dbReference>
<keyword evidence="4" id="KW-0808">Transferase</keyword>
<evidence type="ECO:0000256" key="3">
    <source>
        <dbReference type="ARBA" id="ARBA00022597"/>
    </source>
</evidence>
<evidence type="ECO:0000256" key="6">
    <source>
        <dbReference type="ARBA" id="ARBA00022777"/>
    </source>
</evidence>
<dbReference type="FunFam" id="2.70.70.10:FF:000001">
    <property type="entry name" value="PTS system glucose-specific IIA component"/>
    <property type="match status" value="1"/>
</dbReference>
<evidence type="ECO:0000313" key="9">
    <source>
        <dbReference type="Proteomes" id="UP000198508"/>
    </source>
</evidence>
<dbReference type="PANTHER" id="PTHR45008:SF1">
    <property type="entry name" value="PTS SYSTEM GLUCOSE-SPECIFIC EIIA COMPONENT"/>
    <property type="match status" value="1"/>
</dbReference>
<dbReference type="GO" id="GO:0009401">
    <property type="term" value="P:phosphoenolpyruvate-dependent sugar phosphotransferase system"/>
    <property type="evidence" value="ECO:0007669"/>
    <property type="project" value="UniProtKB-KW"/>
</dbReference>
<reference evidence="9" key="1">
    <citation type="submission" date="2016-10" db="EMBL/GenBank/DDBJ databases">
        <authorList>
            <person name="Varghese N."/>
            <person name="Submissions S."/>
        </authorList>
    </citation>
    <scope>NUCLEOTIDE SEQUENCE [LARGE SCALE GENOMIC DNA]</scope>
    <source>
        <strain evidence="9">NLAE-zl-G277</strain>
    </source>
</reference>
<dbReference type="InterPro" id="IPR050890">
    <property type="entry name" value="PTS_EIIA_component"/>
</dbReference>
<comment type="subcellular location">
    <subcellularLocation>
        <location evidence="1">Cytoplasm</location>
    </subcellularLocation>
</comment>
<protein>
    <submittedName>
        <fullName evidence="8">PTS system IIA component, Glc family</fullName>
    </submittedName>
</protein>
<dbReference type="GeneID" id="93276389"/>
<keyword evidence="5" id="KW-0598">Phosphotransferase system</keyword>
<gene>
    <name evidence="8" type="ORF">SAMN05216313_10418</name>
</gene>
<keyword evidence="2" id="KW-0813">Transport</keyword>
<keyword evidence="3" id="KW-0762">Sugar transport</keyword>
<dbReference type="Proteomes" id="UP000198508">
    <property type="component" value="Unassembled WGS sequence"/>
</dbReference>
<dbReference type="AlphaFoldDB" id="A0A1I0D6P5"/>
<organism evidence="8 9">
    <name type="scientific">Enterocloster lavalensis</name>
    <dbReference type="NCBI Taxonomy" id="460384"/>
    <lineage>
        <taxon>Bacteria</taxon>
        <taxon>Bacillati</taxon>
        <taxon>Bacillota</taxon>
        <taxon>Clostridia</taxon>
        <taxon>Lachnospirales</taxon>
        <taxon>Lachnospiraceae</taxon>
        <taxon>Enterocloster</taxon>
    </lineage>
</organism>
<feature type="domain" description="PTS EIIA type-1" evidence="7">
    <location>
        <begin position="27"/>
        <end position="131"/>
    </location>
</feature>
<sequence>MGLFGRKKVDFVSPMGGRLMPVTEVPDPAFSSKMLGDGFAVDLTDGQVAAPFDGEVTAAFPTGHAYGLKRADGLECLIHIGMDTVQLEGRGFDVKVQAGDKVKAGQTLVTVDLGLVRQSGKSLISPVVFVNGEAVTLLKTGAVVRGEADIVKF</sequence>
<evidence type="ECO:0000259" key="7">
    <source>
        <dbReference type="PROSITE" id="PS51093"/>
    </source>
</evidence>
<evidence type="ECO:0000256" key="2">
    <source>
        <dbReference type="ARBA" id="ARBA00022448"/>
    </source>
</evidence>
<dbReference type="PROSITE" id="PS51093">
    <property type="entry name" value="PTS_EIIA_TYPE_1"/>
    <property type="match status" value="1"/>
</dbReference>
<dbReference type="EMBL" id="FOIM01000004">
    <property type="protein sequence ID" value="SET27715.1"/>
    <property type="molecule type" value="Genomic_DNA"/>
</dbReference>
<dbReference type="SUPFAM" id="SSF51261">
    <property type="entry name" value="Duplicated hybrid motif"/>
    <property type="match status" value="1"/>
</dbReference>
<evidence type="ECO:0000256" key="4">
    <source>
        <dbReference type="ARBA" id="ARBA00022679"/>
    </source>
</evidence>
<dbReference type="GO" id="GO:0016301">
    <property type="term" value="F:kinase activity"/>
    <property type="evidence" value="ECO:0007669"/>
    <property type="project" value="UniProtKB-KW"/>
</dbReference>
<accession>A0A1I0D6P5</accession>
<dbReference type="RefSeq" id="WP_092361216.1">
    <property type="nucleotide sequence ID" value="NZ_CAKXUV010000017.1"/>
</dbReference>
<evidence type="ECO:0000313" key="8">
    <source>
        <dbReference type="EMBL" id="SET27715.1"/>
    </source>
</evidence>
<name>A0A1I0D6P5_9FIRM</name>
<keyword evidence="9" id="KW-1185">Reference proteome</keyword>
<dbReference type="InterPro" id="IPR001127">
    <property type="entry name" value="PTS_EIIA_1_perm"/>
</dbReference>
<dbReference type="PANTHER" id="PTHR45008">
    <property type="entry name" value="PTS SYSTEM GLUCOSE-SPECIFIC EIIA COMPONENT"/>
    <property type="match status" value="1"/>
</dbReference>
<keyword evidence="6" id="KW-0418">Kinase</keyword>
<dbReference type="NCBIfam" id="TIGR00830">
    <property type="entry name" value="PTBA"/>
    <property type="match status" value="1"/>
</dbReference>
<proteinExistence type="predicted"/>